<dbReference type="EMBL" id="QXDL01000420">
    <property type="protein sequence ID" value="RIH74355.1"/>
    <property type="molecule type" value="Genomic_DNA"/>
</dbReference>
<keyword evidence="1" id="KW-1133">Transmembrane helix</keyword>
<proteinExistence type="predicted"/>
<keyword evidence="1" id="KW-0472">Membrane</keyword>
<sequence>MAQGCGCGCLTYFGVLFLAFAAGVSPDTAFWVALIAGLFVLYSAARAR</sequence>
<accession>A0A399DQ21</accession>
<keyword evidence="3" id="KW-1185">Reference proteome</keyword>
<keyword evidence="1" id="KW-0812">Transmembrane</keyword>
<evidence type="ECO:0000313" key="3">
    <source>
        <dbReference type="Proteomes" id="UP000265715"/>
    </source>
</evidence>
<organism evidence="2 3">
    <name type="scientific">Calidithermus terrae</name>
    <dbReference type="NCBI Taxonomy" id="1408545"/>
    <lineage>
        <taxon>Bacteria</taxon>
        <taxon>Thermotogati</taxon>
        <taxon>Deinococcota</taxon>
        <taxon>Deinococci</taxon>
        <taxon>Thermales</taxon>
        <taxon>Thermaceae</taxon>
        <taxon>Calidithermus</taxon>
    </lineage>
</organism>
<evidence type="ECO:0000313" key="2">
    <source>
        <dbReference type="EMBL" id="RIH74355.1"/>
    </source>
</evidence>
<reference evidence="2 3" key="1">
    <citation type="submission" date="2018-08" db="EMBL/GenBank/DDBJ databases">
        <title>Meiothermus terrae DSM 26712 genome sequencing project.</title>
        <authorList>
            <person name="Da Costa M.S."/>
            <person name="Albuquerque L."/>
            <person name="Raposo P."/>
            <person name="Froufe H.J.C."/>
            <person name="Barroso C.S."/>
            <person name="Egas C."/>
        </authorList>
    </citation>
    <scope>NUCLEOTIDE SEQUENCE [LARGE SCALE GENOMIC DNA]</scope>
    <source>
        <strain evidence="2 3">DSM 26712</strain>
    </source>
</reference>
<comment type="caution">
    <text evidence="2">The sequence shown here is derived from an EMBL/GenBank/DDBJ whole genome shotgun (WGS) entry which is preliminary data.</text>
</comment>
<gene>
    <name evidence="2" type="ORF">Mterra_04087</name>
</gene>
<dbReference type="Proteomes" id="UP000265715">
    <property type="component" value="Unassembled WGS sequence"/>
</dbReference>
<protein>
    <submittedName>
        <fullName evidence="2">Uncharacterized protein</fullName>
    </submittedName>
</protein>
<evidence type="ECO:0000256" key="1">
    <source>
        <dbReference type="SAM" id="Phobius"/>
    </source>
</evidence>
<dbReference type="AlphaFoldDB" id="A0A399DQ21"/>
<feature type="transmembrane region" description="Helical" evidence="1">
    <location>
        <begin position="31"/>
        <end position="47"/>
    </location>
</feature>
<name>A0A399DQ21_9DEIN</name>